<proteinExistence type="inferred from homology"/>
<keyword evidence="4 5" id="KW-0804">Transcription</keyword>
<dbReference type="InterPro" id="IPR023120">
    <property type="entry name" value="WHTH_transcript_rep_HrcA_IDD"/>
</dbReference>
<dbReference type="InterPro" id="IPR021153">
    <property type="entry name" value="HrcA_C"/>
</dbReference>
<evidence type="ECO:0000256" key="4">
    <source>
        <dbReference type="ARBA" id="ARBA00023163"/>
    </source>
</evidence>
<dbReference type="InterPro" id="IPR029016">
    <property type="entry name" value="GAF-like_dom_sf"/>
</dbReference>
<dbReference type="PANTHER" id="PTHR34824:SF1">
    <property type="entry name" value="HEAT-INDUCIBLE TRANSCRIPTION REPRESSOR HRCA"/>
    <property type="match status" value="1"/>
</dbReference>
<reference evidence="7 8" key="1">
    <citation type="submission" date="2019-04" db="EMBL/GenBank/DDBJ databases">
        <title>Taxonomy of novel Haliea sp. from mangrove soil of West Coast of India.</title>
        <authorList>
            <person name="Verma A."/>
            <person name="Kumar P."/>
            <person name="Krishnamurthi S."/>
        </authorList>
    </citation>
    <scope>NUCLEOTIDE SEQUENCE [LARGE SCALE GENOMIC DNA]</scope>
    <source>
        <strain evidence="7 8">SAOS-164</strain>
    </source>
</reference>
<dbReference type="InterPro" id="IPR036390">
    <property type="entry name" value="WH_DNA-bd_sf"/>
</dbReference>
<dbReference type="Gene3D" id="1.10.10.10">
    <property type="entry name" value="Winged helix-like DNA-binding domain superfamily/Winged helix DNA-binding domain"/>
    <property type="match status" value="1"/>
</dbReference>
<dbReference type="RefSeq" id="WP_135442754.1">
    <property type="nucleotide sequence ID" value="NZ_SRLE01000006.1"/>
</dbReference>
<dbReference type="OrthoDB" id="9783139at2"/>
<gene>
    <name evidence="5 7" type="primary">hrcA</name>
    <name evidence="7" type="ORF">E4634_08390</name>
</gene>
<dbReference type="Gene3D" id="3.30.450.40">
    <property type="match status" value="1"/>
</dbReference>
<keyword evidence="1 5" id="KW-0678">Repressor</keyword>
<comment type="function">
    <text evidence="5">Negative regulator of class I heat shock genes (grpE-dnaK-dnaJ and groELS operons). Prevents heat-shock induction of these operons.</text>
</comment>
<evidence type="ECO:0000313" key="7">
    <source>
        <dbReference type="EMBL" id="TGD74141.1"/>
    </source>
</evidence>
<dbReference type="SUPFAM" id="SSF55781">
    <property type="entry name" value="GAF domain-like"/>
    <property type="match status" value="1"/>
</dbReference>
<dbReference type="SUPFAM" id="SSF46785">
    <property type="entry name" value="Winged helix' DNA-binding domain"/>
    <property type="match status" value="1"/>
</dbReference>
<dbReference type="Proteomes" id="UP000298050">
    <property type="component" value="Unassembled WGS sequence"/>
</dbReference>
<dbReference type="AlphaFoldDB" id="A0A4Z0M3Q7"/>
<dbReference type="Gene3D" id="3.30.390.60">
    <property type="entry name" value="Heat-inducible transcription repressor hrca homolog, domain 3"/>
    <property type="match status" value="1"/>
</dbReference>
<evidence type="ECO:0000259" key="6">
    <source>
        <dbReference type="Pfam" id="PF01628"/>
    </source>
</evidence>
<organism evidence="7 8">
    <name type="scientific">Mangrovimicrobium sediminis</name>
    <dbReference type="NCBI Taxonomy" id="2562682"/>
    <lineage>
        <taxon>Bacteria</taxon>
        <taxon>Pseudomonadati</taxon>
        <taxon>Pseudomonadota</taxon>
        <taxon>Gammaproteobacteria</taxon>
        <taxon>Cellvibrionales</taxon>
        <taxon>Halieaceae</taxon>
        <taxon>Mangrovimicrobium</taxon>
    </lineage>
</organism>
<comment type="similarity">
    <text evidence="5">Belongs to the HrcA family.</text>
</comment>
<dbReference type="HAMAP" id="MF_00081">
    <property type="entry name" value="HrcA"/>
    <property type="match status" value="1"/>
</dbReference>
<dbReference type="PIRSF" id="PIRSF005485">
    <property type="entry name" value="HrcA"/>
    <property type="match status" value="1"/>
</dbReference>
<keyword evidence="8" id="KW-1185">Reference proteome</keyword>
<dbReference type="InterPro" id="IPR002571">
    <property type="entry name" value="HrcA"/>
</dbReference>
<evidence type="ECO:0000256" key="3">
    <source>
        <dbReference type="ARBA" id="ARBA00023016"/>
    </source>
</evidence>
<name>A0A4Z0M3Q7_9GAMM</name>
<dbReference type="EMBL" id="SRLE01000006">
    <property type="protein sequence ID" value="TGD74141.1"/>
    <property type="molecule type" value="Genomic_DNA"/>
</dbReference>
<dbReference type="PANTHER" id="PTHR34824">
    <property type="entry name" value="HEAT-INDUCIBLE TRANSCRIPTION REPRESSOR HRCA"/>
    <property type="match status" value="1"/>
</dbReference>
<evidence type="ECO:0000256" key="1">
    <source>
        <dbReference type="ARBA" id="ARBA00022491"/>
    </source>
</evidence>
<sequence>MTDDAISDRAKVLLQTLVRRHISDGQPVGSRTLMEESGLTVSAATIRNVMSDLEERGYLASPHISAGRVPTARGYRFFVDCLLQVQPLEDQAVAILRSQLHPDRPASELVQSASSLLSSITAQAGLVTLPRKEPGQLRQVEFLPLSGDQVLVILVVNDREVQNRVIRTRRPFTQEQLNAAAAMVNQRFAGRPLQQVQEQLLREMRDARSQIDNYMQATLDLASRALDQEEPGDDCVVAGESRLLGSATAEEMLKLRELFDAFERKKDLLHLLERCSQAQGVQVFIGEEAGYEVFGDYSVITAPYTDGARTLGVLGVIGPTRMAYERVIPIVDVTARMLGSALSR</sequence>
<protein>
    <recommendedName>
        <fullName evidence="5">Heat-inducible transcription repressor HrcA</fullName>
    </recommendedName>
</protein>
<comment type="caution">
    <text evidence="7">The sequence shown here is derived from an EMBL/GenBank/DDBJ whole genome shotgun (WGS) entry which is preliminary data.</text>
</comment>
<keyword evidence="3 5" id="KW-0346">Stress response</keyword>
<dbReference type="InterPro" id="IPR036388">
    <property type="entry name" value="WH-like_DNA-bd_sf"/>
</dbReference>
<evidence type="ECO:0000256" key="5">
    <source>
        <dbReference type="HAMAP-Rule" id="MF_00081"/>
    </source>
</evidence>
<dbReference type="Pfam" id="PF01628">
    <property type="entry name" value="HrcA"/>
    <property type="match status" value="1"/>
</dbReference>
<evidence type="ECO:0000256" key="2">
    <source>
        <dbReference type="ARBA" id="ARBA00023015"/>
    </source>
</evidence>
<dbReference type="GO" id="GO:0045892">
    <property type="term" value="P:negative regulation of DNA-templated transcription"/>
    <property type="evidence" value="ECO:0007669"/>
    <property type="project" value="UniProtKB-UniRule"/>
</dbReference>
<keyword evidence="2 5" id="KW-0805">Transcription regulation</keyword>
<accession>A0A4Z0M3Q7</accession>
<feature type="domain" description="Heat-inducible transcription repressor HrcA C-terminal" evidence="6">
    <location>
        <begin position="108"/>
        <end position="328"/>
    </location>
</feature>
<evidence type="ECO:0000313" key="8">
    <source>
        <dbReference type="Proteomes" id="UP000298050"/>
    </source>
</evidence>
<dbReference type="GO" id="GO:0003677">
    <property type="term" value="F:DNA binding"/>
    <property type="evidence" value="ECO:0007669"/>
    <property type="project" value="InterPro"/>
</dbReference>
<dbReference type="NCBIfam" id="TIGR00331">
    <property type="entry name" value="hrcA"/>
    <property type="match status" value="1"/>
</dbReference>